<protein>
    <submittedName>
        <fullName evidence="3">Uncharacterized protein</fullName>
    </submittedName>
</protein>
<gene>
    <name evidence="3" type="ORF">Slati_2902500</name>
</gene>
<dbReference type="Pfam" id="PF13456">
    <property type="entry name" value="RVT_3"/>
    <property type="match status" value="1"/>
</dbReference>
<dbReference type="Gene3D" id="3.10.10.10">
    <property type="entry name" value="HIV Type 1 Reverse Transcriptase, subunit A, domain 1"/>
    <property type="match status" value="1"/>
</dbReference>
<sequence length="434" mass="48703">MVAGGPMDGDSGRARCAHARATRTIMEIDDKVSAGTPAIQFGPADTQGVHLPHNDALIISATIANYTVQRIFVDSDMPSAYILILGRSTLNVFQAIISTYYMKLKFPIRNKIGEVQGDQYTARRCYVEAIKSGSNKMEIDRPSQEDPKTYLHKRSNDNADIFAWTANDLTGIDPSVIVHTLNVDPTYPPVKQKKRHFGPAKDKVIQDEGYHQIMLNPDDQKRVSFITSGGTYCYVVMPFGLKNAGATYQRLVDRMFKGQLGRNMEVYVDDMLEMKPPTNLNEVQRLAGRITALSRFISRSTEWSLPFFKALRKTKNFTWDEECQQAFQELKVYLAQLLLLTKPVPGSGAGVVLTSPERDGLEYALHFDFKASNNEVEYDALIAGIKMALDAGAEDLIAYTDSQLVTKQVEGEYKVKEGRMKEYLQEISELISRL</sequence>
<dbReference type="InterPro" id="IPR043502">
    <property type="entry name" value="DNA/RNA_pol_sf"/>
</dbReference>
<evidence type="ECO:0000313" key="3">
    <source>
        <dbReference type="EMBL" id="KAL0427277.1"/>
    </source>
</evidence>
<name>A0AAW2VGK0_9LAMI</name>
<dbReference type="InterPro" id="IPR000477">
    <property type="entry name" value="RT_dom"/>
</dbReference>
<reference evidence="3" key="1">
    <citation type="submission" date="2020-06" db="EMBL/GenBank/DDBJ databases">
        <authorList>
            <person name="Li T."/>
            <person name="Hu X."/>
            <person name="Zhang T."/>
            <person name="Song X."/>
            <person name="Zhang H."/>
            <person name="Dai N."/>
            <person name="Sheng W."/>
            <person name="Hou X."/>
            <person name="Wei L."/>
        </authorList>
    </citation>
    <scope>NUCLEOTIDE SEQUENCE</scope>
    <source>
        <strain evidence="3">KEN1</strain>
        <tissue evidence="3">Leaf</tissue>
    </source>
</reference>
<dbReference type="PANTHER" id="PTHR48475">
    <property type="entry name" value="RIBONUCLEASE H"/>
    <property type="match status" value="1"/>
</dbReference>
<evidence type="ECO:0000259" key="1">
    <source>
        <dbReference type="Pfam" id="PF00078"/>
    </source>
</evidence>
<reference evidence="3" key="2">
    <citation type="journal article" date="2024" name="Plant">
        <title>Genomic evolution and insights into agronomic trait innovations of Sesamum species.</title>
        <authorList>
            <person name="Miao H."/>
            <person name="Wang L."/>
            <person name="Qu L."/>
            <person name="Liu H."/>
            <person name="Sun Y."/>
            <person name="Le M."/>
            <person name="Wang Q."/>
            <person name="Wei S."/>
            <person name="Zheng Y."/>
            <person name="Lin W."/>
            <person name="Duan Y."/>
            <person name="Cao H."/>
            <person name="Xiong S."/>
            <person name="Wang X."/>
            <person name="Wei L."/>
            <person name="Li C."/>
            <person name="Ma Q."/>
            <person name="Ju M."/>
            <person name="Zhao R."/>
            <person name="Li G."/>
            <person name="Mu C."/>
            <person name="Tian Q."/>
            <person name="Mei H."/>
            <person name="Zhang T."/>
            <person name="Gao T."/>
            <person name="Zhang H."/>
        </authorList>
    </citation>
    <scope>NUCLEOTIDE SEQUENCE</scope>
    <source>
        <strain evidence="3">KEN1</strain>
    </source>
</reference>
<feature type="domain" description="RNase H type-1" evidence="2">
    <location>
        <begin position="347"/>
        <end position="433"/>
    </location>
</feature>
<dbReference type="InterPro" id="IPR036397">
    <property type="entry name" value="RNaseH_sf"/>
</dbReference>
<dbReference type="InterPro" id="IPR043128">
    <property type="entry name" value="Rev_trsase/Diguanyl_cyclase"/>
</dbReference>
<dbReference type="GO" id="GO:0003676">
    <property type="term" value="F:nucleic acid binding"/>
    <property type="evidence" value="ECO:0007669"/>
    <property type="project" value="InterPro"/>
</dbReference>
<dbReference type="Gene3D" id="3.30.70.270">
    <property type="match status" value="1"/>
</dbReference>
<dbReference type="SUPFAM" id="SSF56672">
    <property type="entry name" value="DNA/RNA polymerases"/>
    <property type="match status" value="1"/>
</dbReference>
<dbReference type="CDD" id="cd01647">
    <property type="entry name" value="RT_LTR"/>
    <property type="match status" value="1"/>
</dbReference>
<feature type="domain" description="Reverse transcriptase" evidence="1">
    <location>
        <begin position="208"/>
        <end position="272"/>
    </location>
</feature>
<dbReference type="Pfam" id="PF00078">
    <property type="entry name" value="RVT_1"/>
    <property type="match status" value="1"/>
</dbReference>
<dbReference type="CDD" id="cd09279">
    <property type="entry name" value="RNase_HI_like"/>
    <property type="match status" value="1"/>
</dbReference>
<dbReference type="AlphaFoldDB" id="A0AAW2VGK0"/>
<comment type="caution">
    <text evidence="3">The sequence shown here is derived from an EMBL/GenBank/DDBJ whole genome shotgun (WGS) entry which is preliminary data.</text>
</comment>
<accession>A0AAW2VGK0</accession>
<dbReference type="Gene3D" id="3.30.420.10">
    <property type="entry name" value="Ribonuclease H-like superfamily/Ribonuclease H"/>
    <property type="match status" value="1"/>
</dbReference>
<evidence type="ECO:0000259" key="2">
    <source>
        <dbReference type="Pfam" id="PF13456"/>
    </source>
</evidence>
<dbReference type="EMBL" id="JACGWN010000010">
    <property type="protein sequence ID" value="KAL0427277.1"/>
    <property type="molecule type" value="Genomic_DNA"/>
</dbReference>
<organism evidence="3">
    <name type="scientific">Sesamum latifolium</name>
    <dbReference type="NCBI Taxonomy" id="2727402"/>
    <lineage>
        <taxon>Eukaryota</taxon>
        <taxon>Viridiplantae</taxon>
        <taxon>Streptophyta</taxon>
        <taxon>Embryophyta</taxon>
        <taxon>Tracheophyta</taxon>
        <taxon>Spermatophyta</taxon>
        <taxon>Magnoliopsida</taxon>
        <taxon>eudicotyledons</taxon>
        <taxon>Gunneridae</taxon>
        <taxon>Pentapetalae</taxon>
        <taxon>asterids</taxon>
        <taxon>lamiids</taxon>
        <taxon>Lamiales</taxon>
        <taxon>Pedaliaceae</taxon>
        <taxon>Sesamum</taxon>
    </lineage>
</organism>
<dbReference type="InterPro" id="IPR002156">
    <property type="entry name" value="RNaseH_domain"/>
</dbReference>
<dbReference type="GO" id="GO:0004523">
    <property type="term" value="F:RNA-DNA hybrid ribonuclease activity"/>
    <property type="evidence" value="ECO:0007669"/>
    <property type="project" value="InterPro"/>
</dbReference>
<dbReference type="PANTHER" id="PTHR48475:SF2">
    <property type="entry name" value="RIBONUCLEASE H"/>
    <property type="match status" value="1"/>
</dbReference>
<proteinExistence type="predicted"/>